<proteinExistence type="predicted"/>
<accession>A0A831X298</accession>
<gene>
    <name evidence="1" type="ORF">ENP34_14155</name>
</gene>
<reference evidence="1" key="1">
    <citation type="journal article" date="2020" name="mSystems">
        <title>Genome- and Community-Level Interaction Insights into Carbon Utilization and Element Cycling Functions of Hydrothermarchaeota in Hydrothermal Sediment.</title>
        <authorList>
            <person name="Zhou Z."/>
            <person name="Liu Y."/>
            <person name="Xu W."/>
            <person name="Pan J."/>
            <person name="Luo Z.H."/>
            <person name="Li M."/>
        </authorList>
    </citation>
    <scope>NUCLEOTIDE SEQUENCE [LARGE SCALE GENOMIC DNA]</scope>
    <source>
        <strain evidence="1">SpSt-210</strain>
    </source>
</reference>
<organism evidence="1">
    <name type="scientific">Thermorudis peleae</name>
    <dbReference type="NCBI Taxonomy" id="1382356"/>
    <lineage>
        <taxon>Bacteria</taxon>
        <taxon>Pseudomonadati</taxon>
        <taxon>Thermomicrobiota</taxon>
        <taxon>Thermomicrobia</taxon>
        <taxon>Thermomicrobia incertae sedis</taxon>
        <taxon>Thermorudis</taxon>
    </lineage>
</organism>
<evidence type="ECO:0000313" key="1">
    <source>
        <dbReference type="EMBL" id="HEG92561.1"/>
    </source>
</evidence>
<name>A0A831X298_9BACT</name>
<sequence>MAASGDGPHSVSLATALPAPLRQGVRVADVVGRRVGGVLRFLFRKLLWIIFSVLRLAWRHPALTLLLAIGAYLGYQQAQAYFAPPPSTAPPPAIQAAPLIQPPESVQQYLEGQRAFDAEAMWEAFSEETKAAHLAEGSSLSTFKRAIERMRESGLRYGESQYIGGYHLENGISYYFYVTEVRNDAGQSAQVYQVFTVDEQGKVIQVDTPQLQQ</sequence>
<evidence type="ECO:0008006" key="2">
    <source>
        <dbReference type="Google" id="ProtNLM"/>
    </source>
</evidence>
<comment type="caution">
    <text evidence="1">The sequence shown here is derived from an EMBL/GenBank/DDBJ whole genome shotgun (WGS) entry which is preliminary data.</text>
</comment>
<protein>
    <recommendedName>
        <fullName evidence="2">DUF3887 domain-containing protein</fullName>
    </recommendedName>
</protein>
<dbReference type="AlphaFoldDB" id="A0A831X298"/>
<dbReference type="EMBL" id="DSIY01000329">
    <property type="protein sequence ID" value="HEG92561.1"/>
    <property type="molecule type" value="Genomic_DNA"/>
</dbReference>